<sequence length="85" mass="9396">MTATPESVRDEHGIIWEFSGDGAPYILASRRQMYDQATCGIKNVLIDTTWEGLADQCAKQADTVAELDERCRRNEENLAALHGAA</sequence>
<accession>A0A841E9V1</accession>
<dbReference type="Proteomes" id="UP000578077">
    <property type="component" value="Unassembled WGS sequence"/>
</dbReference>
<dbReference type="EMBL" id="JACHLY010000001">
    <property type="protein sequence ID" value="MBB5999772.1"/>
    <property type="molecule type" value="Genomic_DNA"/>
</dbReference>
<evidence type="ECO:0000313" key="2">
    <source>
        <dbReference type="Proteomes" id="UP000578077"/>
    </source>
</evidence>
<reference evidence="1 2" key="1">
    <citation type="submission" date="2020-08" db="EMBL/GenBank/DDBJ databases">
        <title>Sequencing the genomes of 1000 actinobacteria strains.</title>
        <authorList>
            <person name="Klenk H.-P."/>
        </authorList>
    </citation>
    <scope>NUCLEOTIDE SEQUENCE [LARGE SCALE GENOMIC DNA]</scope>
    <source>
        <strain evidence="1 2">DSM 44593</strain>
    </source>
</reference>
<name>A0A841E9V1_9ACTN</name>
<organism evidence="1 2">
    <name type="scientific">Streptomonospora salina</name>
    <dbReference type="NCBI Taxonomy" id="104205"/>
    <lineage>
        <taxon>Bacteria</taxon>
        <taxon>Bacillati</taxon>
        <taxon>Actinomycetota</taxon>
        <taxon>Actinomycetes</taxon>
        <taxon>Streptosporangiales</taxon>
        <taxon>Nocardiopsidaceae</taxon>
        <taxon>Streptomonospora</taxon>
    </lineage>
</organism>
<keyword evidence="2" id="KW-1185">Reference proteome</keyword>
<proteinExistence type="predicted"/>
<evidence type="ECO:0000313" key="1">
    <source>
        <dbReference type="EMBL" id="MBB5999772.1"/>
    </source>
</evidence>
<dbReference type="AlphaFoldDB" id="A0A841E9V1"/>
<protein>
    <submittedName>
        <fullName evidence="1">Uncharacterized protein</fullName>
    </submittedName>
</protein>
<gene>
    <name evidence="1" type="ORF">HNR25_003523</name>
</gene>
<dbReference type="RefSeq" id="WP_184636832.1">
    <property type="nucleotide sequence ID" value="NZ_BAABKT010000039.1"/>
</dbReference>
<comment type="caution">
    <text evidence="1">The sequence shown here is derived from an EMBL/GenBank/DDBJ whole genome shotgun (WGS) entry which is preliminary data.</text>
</comment>